<name>A0A1C0YIF4_9BACL</name>
<dbReference type="EMBL" id="MASJ01000007">
    <property type="protein sequence ID" value="OCS86947.1"/>
    <property type="molecule type" value="Genomic_DNA"/>
</dbReference>
<evidence type="ECO:0008006" key="3">
    <source>
        <dbReference type="Google" id="ProtNLM"/>
    </source>
</evidence>
<sequence>MTTTYTYEILTLEDPTLIHQTAVCLGKAFVGIEVENKVIKEPMISYSGLTFEDFSNFSQQYLEENVQQGYCAVALNEQREVVGVLAADINQVEVHGDYAFEGSFQRMNYVMEALEEIDSLFIEDYKKRYGHVPQAGEVLHIFLLGTIAEHGRHEIVQALGDLLIEKATANGMKMVIAEATNPKSLRVFEKYHQMTKYVDVNGNYLVHNYATSEHFSMIPEDVADGVYIIARQLQSE</sequence>
<dbReference type="SUPFAM" id="SSF55729">
    <property type="entry name" value="Acyl-CoA N-acyltransferases (Nat)"/>
    <property type="match status" value="1"/>
</dbReference>
<protein>
    <recommendedName>
        <fullName evidence="3">N-acetyltransferase domain-containing protein</fullName>
    </recommendedName>
</protein>
<evidence type="ECO:0000313" key="2">
    <source>
        <dbReference type="Proteomes" id="UP000093199"/>
    </source>
</evidence>
<evidence type="ECO:0000313" key="1">
    <source>
        <dbReference type="EMBL" id="OCS86947.1"/>
    </source>
</evidence>
<organism evidence="1 2">
    <name type="scientific">Caryophanon tenue</name>
    <dbReference type="NCBI Taxonomy" id="33978"/>
    <lineage>
        <taxon>Bacteria</taxon>
        <taxon>Bacillati</taxon>
        <taxon>Bacillota</taxon>
        <taxon>Bacilli</taxon>
        <taxon>Bacillales</taxon>
        <taxon>Caryophanaceae</taxon>
        <taxon>Caryophanon</taxon>
    </lineage>
</organism>
<dbReference type="STRING" id="33978.A6M13_12160"/>
<proteinExistence type="predicted"/>
<dbReference type="AlphaFoldDB" id="A0A1C0YIF4"/>
<dbReference type="InterPro" id="IPR016181">
    <property type="entry name" value="Acyl_CoA_acyltransferase"/>
</dbReference>
<dbReference type="OrthoDB" id="2080303at2"/>
<accession>A0A1C0YIF4</accession>
<gene>
    <name evidence="1" type="ORF">A6M13_12160</name>
</gene>
<comment type="caution">
    <text evidence="1">The sequence shown here is derived from an EMBL/GenBank/DDBJ whole genome shotgun (WGS) entry which is preliminary data.</text>
</comment>
<dbReference type="RefSeq" id="WP_066544190.1">
    <property type="nucleotide sequence ID" value="NZ_MASJ01000007.1"/>
</dbReference>
<dbReference type="Gene3D" id="3.40.630.30">
    <property type="match status" value="1"/>
</dbReference>
<dbReference type="Proteomes" id="UP000093199">
    <property type="component" value="Unassembled WGS sequence"/>
</dbReference>
<keyword evidence="2" id="KW-1185">Reference proteome</keyword>
<reference evidence="1 2" key="1">
    <citation type="submission" date="2016-07" db="EMBL/GenBank/DDBJ databases">
        <title>Caryophanon tenue genome sequencing.</title>
        <authorList>
            <person name="Verma A."/>
            <person name="Pal Y."/>
            <person name="Krishnamurthi S."/>
        </authorList>
    </citation>
    <scope>NUCLEOTIDE SEQUENCE [LARGE SCALE GENOMIC DNA]</scope>
    <source>
        <strain evidence="1 2">DSM 14152</strain>
    </source>
</reference>